<organism evidence="3 4">
    <name type="scientific">Aliarcobacter cryaerophilus</name>
    <dbReference type="NCBI Taxonomy" id="28198"/>
    <lineage>
        <taxon>Bacteria</taxon>
        <taxon>Pseudomonadati</taxon>
        <taxon>Campylobacterota</taxon>
        <taxon>Epsilonproteobacteria</taxon>
        <taxon>Campylobacterales</taxon>
        <taxon>Arcobacteraceae</taxon>
        <taxon>Aliarcobacter</taxon>
    </lineage>
</organism>
<sequence length="335" mass="38275">MKSIKRILIIRCGALGDLVYSTSVLDALRLEFKEDLTIDYVSTPAASKLFEYDKRVNKIFHLKHKKIPIIFSSQKKAVINYSKREPYDILINFEMGKQFKSLVEKIIANKKVGWFCEDIKITKTHMVEICKEFYSSIISKDNLDKSFPKVFGSPYNDIKNKFNLPNDYIIVSPSNSHNKKKRLNYRAWPHENWKEFLNLVPKDTNIILIGAKGEEDFFESLKPYNKNIIDLVGKITISEMVSIIKQAKALIVTDTGTAHIASAVNTPVFCLIGPTPAEQTGPYKTPFNEVHIINAGLSCSPCYKTEVMKACKDNICMKNIKPSNVFDLLKYKIFL</sequence>
<evidence type="ECO:0000313" key="3">
    <source>
        <dbReference type="EMBL" id="PRM88838.1"/>
    </source>
</evidence>
<dbReference type="AlphaFoldDB" id="A0A2S9SQH6"/>
<dbReference type="GO" id="GO:0008713">
    <property type="term" value="F:ADP-heptose-lipopolysaccharide heptosyltransferase activity"/>
    <property type="evidence" value="ECO:0007669"/>
    <property type="project" value="TreeGrafter"/>
</dbReference>
<evidence type="ECO:0000256" key="1">
    <source>
        <dbReference type="ARBA" id="ARBA00022676"/>
    </source>
</evidence>
<proteinExistence type="predicted"/>
<gene>
    <name evidence="3" type="ORF">CJ671_07980</name>
</gene>
<keyword evidence="2 3" id="KW-0808">Transferase</keyword>
<dbReference type="SUPFAM" id="SSF53756">
    <property type="entry name" value="UDP-Glycosyltransferase/glycogen phosphorylase"/>
    <property type="match status" value="1"/>
</dbReference>
<keyword evidence="1" id="KW-0328">Glycosyltransferase</keyword>
<dbReference type="InterPro" id="IPR002201">
    <property type="entry name" value="Glyco_trans_9"/>
</dbReference>
<dbReference type="EMBL" id="NXGH01000023">
    <property type="protein sequence ID" value="PRM88838.1"/>
    <property type="molecule type" value="Genomic_DNA"/>
</dbReference>
<evidence type="ECO:0000256" key="2">
    <source>
        <dbReference type="ARBA" id="ARBA00022679"/>
    </source>
</evidence>
<dbReference type="PANTHER" id="PTHR30160:SF1">
    <property type="entry name" value="LIPOPOLYSACCHARIDE 1,2-N-ACETYLGLUCOSAMINETRANSFERASE-RELATED"/>
    <property type="match status" value="1"/>
</dbReference>
<name>A0A2S9SQH6_9BACT</name>
<dbReference type="GO" id="GO:0009244">
    <property type="term" value="P:lipopolysaccharide core region biosynthetic process"/>
    <property type="evidence" value="ECO:0007669"/>
    <property type="project" value="TreeGrafter"/>
</dbReference>
<dbReference type="InterPro" id="IPR051199">
    <property type="entry name" value="LPS_LOS_Heptosyltrfase"/>
</dbReference>
<comment type="caution">
    <text evidence="3">The sequence shown here is derived from an EMBL/GenBank/DDBJ whole genome shotgun (WGS) entry which is preliminary data.</text>
</comment>
<reference evidence="3 4" key="1">
    <citation type="submission" date="2017-09" db="EMBL/GenBank/DDBJ databases">
        <title>Reassesment of A. cryaerophilus.</title>
        <authorList>
            <person name="Perez-Cataluna A."/>
            <person name="Collado L."/>
            <person name="Salgado O."/>
            <person name="Lefinanco V."/>
            <person name="Figueras M.J."/>
        </authorList>
    </citation>
    <scope>NUCLEOTIDE SEQUENCE [LARGE SCALE GENOMIC DNA]</scope>
    <source>
        <strain evidence="3 4">LMG 9871</strain>
    </source>
</reference>
<dbReference type="PANTHER" id="PTHR30160">
    <property type="entry name" value="TETRAACYLDISACCHARIDE 4'-KINASE-RELATED"/>
    <property type="match status" value="1"/>
</dbReference>
<accession>A0A2S9SQH6</accession>
<dbReference type="Gene3D" id="3.40.50.2000">
    <property type="entry name" value="Glycogen Phosphorylase B"/>
    <property type="match status" value="2"/>
</dbReference>
<dbReference type="GO" id="GO:0005829">
    <property type="term" value="C:cytosol"/>
    <property type="evidence" value="ECO:0007669"/>
    <property type="project" value="TreeGrafter"/>
</dbReference>
<dbReference type="Proteomes" id="UP000238649">
    <property type="component" value="Unassembled WGS sequence"/>
</dbReference>
<dbReference type="RefSeq" id="WP_105912184.1">
    <property type="nucleotide sequence ID" value="NZ_NXGH01000023.1"/>
</dbReference>
<dbReference type="Pfam" id="PF01075">
    <property type="entry name" value="Glyco_transf_9"/>
    <property type="match status" value="1"/>
</dbReference>
<dbReference type="CDD" id="cd03789">
    <property type="entry name" value="GT9_LPS_heptosyltransferase"/>
    <property type="match status" value="1"/>
</dbReference>
<dbReference type="OrthoDB" id="9768048at2"/>
<evidence type="ECO:0000313" key="4">
    <source>
        <dbReference type="Proteomes" id="UP000238649"/>
    </source>
</evidence>
<protein>
    <submittedName>
        <fullName evidence="3">Heptosyltransferase</fullName>
    </submittedName>
</protein>